<comment type="caution">
    <text evidence="1">The sequence shown here is derived from an EMBL/GenBank/DDBJ whole genome shotgun (WGS) entry which is preliminary data.</text>
</comment>
<dbReference type="RefSeq" id="WP_380618086.1">
    <property type="nucleotide sequence ID" value="NZ_JBHSDK010000004.1"/>
</dbReference>
<sequence length="391" mass="42693">MSEGSAERSELPDKKDLVPSRKTPLITALVAFALFAAVSGDHLWKGYLGPDYDERVLEFASDLLDDIANGGSEEAIQASNRGDRLSEEQRVVAEATTGAWSVQKVGVVANSRIEDQFDATVMALVESRASGVALPIKFQVSMVGDSAFGGADWEVDGLLVELPVDAGGQEGLIVNGVEMPATTEPIMVFPGEFTFEDRRFGTFLEGSETTARVGFEEEPWGTDEWDLVNQGVPFEGLEVSAEGDELMADLARRILDSCVEEDDVLTVPQPDCPYSLEESTTFRYEGTYLTKGDNVVMEVVDYPEIRGKATPHGAGFHSLEPGAIRVQFDRNPSDRLEPPNGARWSFLCTLDYGDLYVYWEDLSQDVEASDVLRLSNFGESSATSVCVPETQ</sequence>
<gene>
    <name evidence="1" type="ORF">ACFPET_03945</name>
</gene>
<evidence type="ECO:0000313" key="2">
    <source>
        <dbReference type="Proteomes" id="UP001595823"/>
    </source>
</evidence>
<dbReference type="Proteomes" id="UP001595823">
    <property type="component" value="Unassembled WGS sequence"/>
</dbReference>
<reference evidence="2" key="1">
    <citation type="journal article" date="2019" name="Int. J. Syst. Evol. Microbiol.">
        <title>The Global Catalogue of Microorganisms (GCM) 10K type strain sequencing project: providing services to taxonomists for standard genome sequencing and annotation.</title>
        <authorList>
            <consortium name="The Broad Institute Genomics Platform"/>
            <consortium name="The Broad Institute Genome Sequencing Center for Infectious Disease"/>
            <person name="Wu L."/>
            <person name="Ma J."/>
        </authorList>
    </citation>
    <scope>NUCLEOTIDE SEQUENCE [LARGE SCALE GENOMIC DNA]</scope>
    <source>
        <strain evidence="2">IBRC-M 10908</strain>
    </source>
</reference>
<accession>A0ABV8TVD7</accession>
<proteinExistence type="predicted"/>
<evidence type="ECO:0000313" key="1">
    <source>
        <dbReference type="EMBL" id="MFC4334346.1"/>
    </source>
</evidence>
<name>A0ABV8TVD7_9ACTN</name>
<keyword evidence="2" id="KW-1185">Reference proteome</keyword>
<organism evidence="1 2">
    <name type="scientific">Salininema proteolyticum</name>
    <dbReference type="NCBI Taxonomy" id="1607685"/>
    <lineage>
        <taxon>Bacteria</taxon>
        <taxon>Bacillati</taxon>
        <taxon>Actinomycetota</taxon>
        <taxon>Actinomycetes</taxon>
        <taxon>Glycomycetales</taxon>
        <taxon>Glycomycetaceae</taxon>
        <taxon>Salininema</taxon>
    </lineage>
</organism>
<protein>
    <recommendedName>
        <fullName evidence="3">DUF4878 domain-containing protein</fullName>
    </recommendedName>
</protein>
<dbReference type="EMBL" id="JBHSDK010000004">
    <property type="protein sequence ID" value="MFC4334346.1"/>
    <property type="molecule type" value="Genomic_DNA"/>
</dbReference>
<evidence type="ECO:0008006" key="3">
    <source>
        <dbReference type="Google" id="ProtNLM"/>
    </source>
</evidence>